<proteinExistence type="predicted"/>
<accession>A0A3B1APC7</accession>
<dbReference type="SUPFAM" id="SSF55271">
    <property type="entry name" value="DNA repair protein MutS, domain I"/>
    <property type="match status" value="1"/>
</dbReference>
<evidence type="ECO:0000313" key="2">
    <source>
        <dbReference type="EMBL" id="VAX07796.1"/>
    </source>
</evidence>
<sequence>MLANSPDQLAEWKRRIEVFLADQLKLELNPVRTRLAPVSNGIDFLGYIVRRDYLLVRRRVVNHLKEKLRDFEAQLVEQRDAVRRYRFDEVMLDQLHATLSSYLGHFKLANTRNLWQKIWQKYPYLAVYFEWDEVYGRLERRFKTPKGLKRVRQQYGYFRWRFPDAVLFFQVGRFFEFYSFRDAAIAETGTNGLESAWCAFWVSRGPLQPLSRGVVEKAVAGSGDPVVRAVLDGSFGTGASVVV</sequence>
<dbReference type="GO" id="GO:0030983">
    <property type="term" value="F:mismatched DNA binding"/>
    <property type="evidence" value="ECO:0007669"/>
    <property type="project" value="InterPro"/>
</dbReference>
<gene>
    <name evidence="2" type="ORF">MNBD_GAMMA26-91</name>
</gene>
<dbReference type="EMBL" id="UOFX01000030">
    <property type="protein sequence ID" value="VAX07796.1"/>
    <property type="molecule type" value="Genomic_DNA"/>
</dbReference>
<organism evidence="2">
    <name type="scientific">hydrothermal vent metagenome</name>
    <dbReference type="NCBI Taxonomy" id="652676"/>
    <lineage>
        <taxon>unclassified sequences</taxon>
        <taxon>metagenomes</taxon>
        <taxon>ecological metagenomes</taxon>
    </lineage>
</organism>
<dbReference type="GO" id="GO:0005524">
    <property type="term" value="F:ATP binding"/>
    <property type="evidence" value="ECO:0007669"/>
    <property type="project" value="InterPro"/>
</dbReference>
<dbReference type="Gene3D" id="3.40.1170.10">
    <property type="entry name" value="DNA repair protein MutS, domain I"/>
    <property type="match status" value="1"/>
</dbReference>
<dbReference type="AlphaFoldDB" id="A0A3B1APC7"/>
<protein>
    <recommendedName>
        <fullName evidence="1">DNA mismatch repair protein MutS-like N-terminal domain-containing protein</fullName>
    </recommendedName>
</protein>
<dbReference type="InterPro" id="IPR016151">
    <property type="entry name" value="DNA_mismatch_repair_MutS_N"/>
</dbReference>
<dbReference type="Pfam" id="PF01624">
    <property type="entry name" value="MutS_I"/>
    <property type="match status" value="1"/>
</dbReference>
<feature type="domain" description="DNA mismatch repair protein MutS-like N-terminal" evidence="1">
    <location>
        <begin position="151"/>
        <end position="187"/>
    </location>
</feature>
<evidence type="ECO:0000259" key="1">
    <source>
        <dbReference type="Pfam" id="PF01624"/>
    </source>
</evidence>
<dbReference type="GO" id="GO:0006298">
    <property type="term" value="P:mismatch repair"/>
    <property type="evidence" value="ECO:0007669"/>
    <property type="project" value="InterPro"/>
</dbReference>
<name>A0A3B1APC7_9ZZZZ</name>
<reference evidence="2" key="1">
    <citation type="submission" date="2018-06" db="EMBL/GenBank/DDBJ databases">
        <authorList>
            <person name="Zhirakovskaya E."/>
        </authorList>
    </citation>
    <scope>NUCLEOTIDE SEQUENCE</scope>
</reference>
<dbReference type="InterPro" id="IPR007695">
    <property type="entry name" value="DNA_mismatch_repair_MutS-lik_N"/>
</dbReference>